<evidence type="ECO:0000259" key="5">
    <source>
        <dbReference type="PROSITE" id="PS50977"/>
    </source>
</evidence>
<evidence type="ECO:0000256" key="4">
    <source>
        <dbReference type="PROSITE-ProRule" id="PRU00335"/>
    </source>
</evidence>
<keyword evidence="3" id="KW-0804">Transcription</keyword>
<keyword evidence="1" id="KW-0805">Transcription regulation</keyword>
<dbReference type="PROSITE" id="PS01081">
    <property type="entry name" value="HTH_TETR_1"/>
    <property type="match status" value="1"/>
</dbReference>
<evidence type="ECO:0000256" key="2">
    <source>
        <dbReference type="ARBA" id="ARBA00023125"/>
    </source>
</evidence>
<evidence type="ECO:0000313" key="7">
    <source>
        <dbReference type="Proteomes" id="UP000267289"/>
    </source>
</evidence>
<dbReference type="PANTHER" id="PTHR30055:SF234">
    <property type="entry name" value="HTH-TYPE TRANSCRIPTIONAL REGULATOR BETI"/>
    <property type="match status" value="1"/>
</dbReference>
<dbReference type="EMBL" id="UPHQ01000004">
    <property type="protein sequence ID" value="VBA32265.1"/>
    <property type="molecule type" value="Genomic_DNA"/>
</dbReference>
<feature type="domain" description="HTH tetR-type" evidence="5">
    <location>
        <begin position="15"/>
        <end position="75"/>
    </location>
</feature>
<dbReference type="PANTHER" id="PTHR30055">
    <property type="entry name" value="HTH-TYPE TRANSCRIPTIONAL REGULATOR RUTR"/>
    <property type="match status" value="1"/>
</dbReference>
<reference evidence="6 7" key="1">
    <citation type="submission" date="2018-09" db="EMBL/GenBank/DDBJ databases">
        <authorList>
            <person name="Tagini F."/>
        </authorList>
    </citation>
    <scope>NUCLEOTIDE SEQUENCE [LARGE SCALE GENOMIC DNA]</scope>
    <source>
        <strain evidence="6 7">MK13</strain>
    </source>
</reference>
<dbReference type="GO" id="GO:0000976">
    <property type="term" value="F:transcription cis-regulatory region binding"/>
    <property type="evidence" value="ECO:0007669"/>
    <property type="project" value="TreeGrafter"/>
</dbReference>
<evidence type="ECO:0000256" key="1">
    <source>
        <dbReference type="ARBA" id="ARBA00023015"/>
    </source>
</evidence>
<name>A0A498PKN6_9MYCO</name>
<dbReference type="Proteomes" id="UP000267289">
    <property type="component" value="Unassembled WGS sequence"/>
</dbReference>
<evidence type="ECO:0000313" key="6">
    <source>
        <dbReference type="EMBL" id="VBA32265.1"/>
    </source>
</evidence>
<gene>
    <name evidence="6" type="primary">kstR2_5</name>
    <name evidence="6" type="ORF">LAUMK13_00044</name>
</gene>
<dbReference type="SUPFAM" id="SSF46689">
    <property type="entry name" value="Homeodomain-like"/>
    <property type="match status" value="1"/>
</dbReference>
<dbReference type="InterPro" id="IPR023772">
    <property type="entry name" value="DNA-bd_HTH_TetR-type_CS"/>
</dbReference>
<dbReference type="GO" id="GO:0003700">
    <property type="term" value="F:DNA-binding transcription factor activity"/>
    <property type="evidence" value="ECO:0007669"/>
    <property type="project" value="TreeGrafter"/>
</dbReference>
<sequence length="220" mass="23941">MAYLRCMSGEAARRSPTADRILRAAAELISLRGYSATSTREIAAAVGVEQPALYKHFSSKKDILAALVRLALERPLAVADELAAVRAPAVVKLHRWLREAYEYVNRSPNVLAAIIITPELQQDDAFAAEQALVSKIEPVIVDLIRAGQDEGDVRELNPVSAARLIEAMFDAVTFPDLAVDPIEIVEFTLVALLADPTRLPEIRSAADALEISAEPAHPLR</sequence>
<dbReference type="PROSITE" id="PS50977">
    <property type="entry name" value="HTH_TETR_2"/>
    <property type="match status" value="1"/>
</dbReference>
<dbReference type="InterPro" id="IPR036271">
    <property type="entry name" value="Tet_transcr_reg_TetR-rel_C_sf"/>
</dbReference>
<protein>
    <submittedName>
        <fullName evidence="6">HTH-type transcriptional repressor KstR2</fullName>
    </submittedName>
</protein>
<evidence type="ECO:0000256" key="3">
    <source>
        <dbReference type="ARBA" id="ARBA00023163"/>
    </source>
</evidence>
<dbReference type="Pfam" id="PF00440">
    <property type="entry name" value="TetR_N"/>
    <property type="match status" value="1"/>
</dbReference>
<feature type="DNA-binding region" description="H-T-H motif" evidence="4">
    <location>
        <begin position="38"/>
        <end position="57"/>
    </location>
</feature>
<dbReference type="InterPro" id="IPR009057">
    <property type="entry name" value="Homeodomain-like_sf"/>
</dbReference>
<dbReference type="InterPro" id="IPR050109">
    <property type="entry name" value="HTH-type_TetR-like_transc_reg"/>
</dbReference>
<dbReference type="SUPFAM" id="SSF48498">
    <property type="entry name" value="Tetracyclin repressor-like, C-terminal domain"/>
    <property type="match status" value="1"/>
</dbReference>
<dbReference type="Gene3D" id="1.10.357.10">
    <property type="entry name" value="Tetracycline Repressor, domain 2"/>
    <property type="match status" value="1"/>
</dbReference>
<dbReference type="InterPro" id="IPR001647">
    <property type="entry name" value="HTH_TetR"/>
</dbReference>
<proteinExistence type="predicted"/>
<accession>A0A498PKN6</accession>
<organism evidence="6 7">
    <name type="scientific">Mycobacterium innocens</name>
    <dbReference type="NCBI Taxonomy" id="2341083"/>
    <lineage>
        <taxon>Bacteria</taxon>
        <taxon>Bacillati</taxon>
        <taxon>Actinomycetota</taxon>
        <taxon>Actinomycetes</taxon>
        <taxon>Mycobacteriales</taxon>
        <taxon>Mycobacteriaceae</taxon>
        <taxon>Mycobacterium</taxon>
    </lineage>
</organism>
<keyword evidence="2 4" id="KW-0238">DNA-binding</keyword>
<dbReference type="Gene3D" id="1.10.10.60">
    <property type="entry name" value="Homeodomain-like"/>
    <property type="match status" value="1"/>
</dbReference>
<keyword evidence="7" id="KW-1185">Reference proteome</keyword>
<dbReference type="PRINTS" id="PR00455">
    <property type="entry name" value="HTHTETR"/>
</dbReference>
<dbReference type="AlphaFoldDB" id="A0A498PKN6"/>